<evidence type="ECO:0000313" key="1">
    <source>
        <dbReference type="EMBL" id="KAI1615574.1"/>
    </source>
</evidence>
<dbReference type="PANTHER" id="PTHR42052:SF1">
    <property type="entry name" value="ABM DOMAIN-CONTAINING PROTEIN"/>
    <property type="match status" value="1"/>
</dbReference>
<dbReference type="AlphaFoldDB" id="A0AAN6E1Z1"/>
<dbReference type="PANTHER" id="PTHR42052">
    <property type="entry name" value="ABM DOMAIN-CONTAINING PROTEIN"/>
    <property type="match status" value="1"/>
</dbReference>
<protein>
    <recommendedName>
        <fullName evidence="3">ABM domain-containing protein</fullName>
    </recommendedName>
</protein>
<dbReference type="Gene3D" id="3.30.70.100">
    <property type="match status" value="1"/>
</dbReference>
<accession>A0AAN6E1Z1</accession>
<comment type="caution">
    <text evidence="1">The sequence shown here is derived from an EMBL/GenBank/DDBJ whole genome shotgun (WGS) entry which is preliminary data.</text>
</comment>
<organism evidence="1 2">
    <name type="scientific">Exophiala viscosa</name>
    <dbReference type="NCBI Taxonomy" id="2486360"/>
    <lineage>
        <taxon>Eukaryota</taxon>
        <taxon>Fungi</taxon>
        <taxon>Dikarya</taxon>
        <taxon>Ascomycota</taxon>
        <taxon>Pezizomycotina</taxon>
        <taxon>Eurotiomycetes</taxon>
        <taxon>Chaetothyriomycetidae</taxon>
        <taxon>Chaetothyriales</taxon>
        <taxon>Herpotrichiellaceae</taxon>
        <taxon>Exophiala</taxon>
    </lineage>
</organism>
<gene>
    <name evidence="1" type="ORF">EDD36DRAFT_433133</name>
</gene>
<reference evidence="1" key="1">
    <citation type="journal article" date="2022" name="bioRxiv">
        <title>Deciphering the potential niche of two novel black yeast fungi from a biological soil crust based on their genomes, phenotypes, and melanin regulation.</title>
        <authorList>
            <consortium name="DOE Joint Genome Institute"/>
            <person name="Carr E.C."/>
            <person name="Barton Q."/>
            <person name="Grambo S."/>
            <person name="Sullivan M."/>
            <person name="Renfro C.M."/>
            <person name="Kuo A."/>
            <person name="Pangilinan J."/>
            <person name="Lipzen A."/>
            <person name="Keymanesh K."/>
            <person name="Savage E."/>
            <person name="Barry K."/>
            <person name="Grigoriev I.V."/>
            <person name="Riekhof W.R."/>
            <person name="Harris S.S."/>
        </authorList>
    </citation>
    <scope>NUCLEOTIDE SEQUENCE</scope>
    <source>
        <strain evidence="1">JF 03-4F</strain>
    </source>
</reference>
<evidence type="ECO:0000313" key="2">
    <source>
        <dbReference type="Proteomes" id="UP001203852"/>
    </source>
</evidence>
<dbReference type="Proteomes" id="UP001203852">
    <property type="component" value="Unassembled WGS sequence"/>
</dbReference>
<evidence type="ECO:0008006" key="3">
    <source>
        <dbReference type="Google" id="ProtNLM"/>
    </source>
</evidence>
<proteinExistence type="predicted"/>
<sequence>MAIIELAHISLKNGQKATDSQLTTNLKEVKRVIEEYSKLQTLFYEQIDDPSVLFVVGGWESKERHQDGFTGSPEQNKILSLVENQMDIDWMHYVDVEQEHLPLVAPVLVIVKAVVGGDTHKLMFDQAFAAGTSSLGGARYGALAAWNIAKDDKEDVVRVHFSGWDSAVEATEGIANTIEHTKRGRATPEELTFFFTKRVELD</sequence>
<name>A0AAN6E1Z1_9EURO</name>
<dbReference type="EMBL" id="MU404352">
    <property type="protein sequence ID" value="KAI1615574.1"/>
    <property type="molecule type" value="Genomic_DNA"/>
</dbReference>
<keyword evidence="2" id="KW-1185">Reference proteome</keyword>